<dbReference type="SMART" id="SM00422">
    <property type="entry name" value="HTH_MERR"/>
    <property type="match status" value="1"/>
</dbReference>
<name>A0A381Y7V4_9ZZZZ</name>
<dbReference type="AlphaFoldDB" id="A0A381Y7V4"/>
<dbReference type="GO" id="GO:0003700">
    <property type="term" value="F:DNA-binding transcription factor activity"/>
    <property type="evidence" value="ECO:0007669"/>
    <property type="project" value="InterPro"/>
</dbReference>
<dbReference type="InterPro" id="IPR000551">
    <property type="entry name" value="MerR-type_HTH_dom"/>
</dbReference>
<evidence type="ECO:0000256" key="1">
    <source>
        <dbReference type="ARBA" id="ARBA00023125"/>
    </source>
</evidence>
<dbReference type="GO" id="GO:0003677">
    <property type="term" value="F:DNA binding"/>
    <property type="evidence" value="ECO:0007669"/>
    <property type="project" value="UniProtKB-KW"/>
</dbReference>
<feature type="domain" description="HTH merR-type" evidence="2">
    <location>
        <begin position="12"/>
        <end position="82"/>
    </location>
</feature>
<dbReference type="CDD" id="cd04765">
    <property type="entry name" value="HTH_MlrA-like_sg2"/>
    <property type="match status" value="1"/>
</dbReference>
<proteinExistence type="predicted"/>
<gene>
    <name evidence="3" type="ORF">METZ01_LOCUS126030</name>
</gene>
<organism evidence="3">
    <name type="scientific">marine metagenome</name>
    <dbReference type="NCBI Taxonomy" id="408172"/>
    <lineage>
        <taxon>unclassified sequences</taxon>
        <taxon>metagenomes</taxon>
        <taxon>ecological metagenomes</taxon>
    </lineage>
</organism>
<dbReference type="PANTHER" id="PTHR30204:SF15">
    <property type="entry name" value="BLL5018 PROTEIN"/>
    <property type="match status" value="1"/>
</dbReference>
<dbReference type="EMBL" id="UINC01017606">
    <property type="protein sequence ID" value="SVA73176.1"/>
    <property type="molecule type" value="Genomic_DNA"/>
</dbReference>
<keyword evidence="1" id="KW-0238">DNA-binding</keyword>
<reference evidence="3" key="1">
    <citation type="submission" date="2018-05" db="EMBL/GenBank/DDBJ databases">
        <authorList>
            <person name="Lanie J.A."/>
            <person name="Ng W.-L."/>
            <person name="Kazmierczak K.M."/>
            <person name="Andrzejewski T.M."/>
            <person name="Davidsen T.M."/>
            <person name="Wayne K.J."/>
            <person name="Tettelin H."/>
            <person name="Glass J.I."/>
            <person name="Rusch D."/>
            <person name="Podicherti R."/>
            <person name="Tsui H.-C.T."/>
            <person name="Winkler M.E."/>
        </authorList>
    </citation>
    <scope>NUCLEOTIDE SEQUENCE</scope>
</reference>
<dbReference type="InterPro" id="IPR047057">
    <property type="entry name" value="MerR_fam"/>
</dbReference>
<dbReference type="InterPro" id="IPR009061">
    <property type="entry name" value="DNA-bd_dom_put_sf"/>
</dbReference>
<protein>
    <recommendedName>
        <fullName evidence="2">HTH merR-type domain-containing protein</fullName>
    </recommendedName>
</protein>
<dbReference type="PANTHER" id="PTHR30204">
    <property type="entry name" value="REDOX-CYCLING DRUG-SENSING TRANSCRIPTIONAL ACTIVATOR SOXR"/>
    <property type="match status" value="1"/>
</dbReference>
<dbReference type="Pfam" id="PF13411">
    <property type="entry name" value="MerR_1"/>
    <property type="match status" value="1"/>
</dbReference>
<dbReference type="PROSITE" id="PS50937">
    <property type="entry name" value="HTH_MERR_2"/>
    <property type="match status" value="1"/>
</dbReference>
<dbReference type="SUPFAM" id="SSF46955">
    <property type="entry name" value="Putative DNA-binding domain"/>
    <property type="match status" value="1"/>
</dbReference>
<dbReference type="Gene3D" id="1.10.1660.10">
    <property type="match status" value="1"/>
</dbReference>
<accession>A0A381Y7V4</accession>
<evidence type="ECO:0000313" key="3">
    <source>
        <dbReference type="EMBL" id="SVA73176.1"/>
    </source>
</evidence>
<sequence>MANTKPKIKKLYYSIGEVSEITGLKAYVLRYWETEFKQIAPPKNRAGNRTYRQKDINLIQDIKDLLYEQQYTIEGARKILGRKDGRETKRSNKNLSDDQKVVLSKIRDELKEILLVINE</sequence>
<evidence type="ECO:0000259" key="2">
    <source>
        <dbReference type="PROSITE" id="PS50937"/>
    </source>
</evidence>